<dbReference type="AlphaFoldDB" id="A0A383A1T5"/>
<feature type="non-terminal residue" evidence="2">
    <location>
        <position position="253"/>
    </location>
</feature>
<sequence length="253" mass="26202">ACNFDESATVDDGSCWFVNTGCSCEAGQDAVIDICGVCDTDPENDCTVDCAGMPGGTTVEDECGVCGGDSSSCADCAGTPNGDAVEDCNDVCEGSAYSDQCGDCVGGTTNEIPCQRDCAGFWGGDLIGQGVYECVGTADEGNDPSDHDSEDDCGDAGFFWMQIGNDLCDVCGGDDSSCEDDCGNPNGECFGTDCIFCDGSGSEEDFVDCNPEGTICQEDPDWSSDLGDGDWNPGEEYIDENNNGKYDAELCDA</sequence>
<evidence type="ECO:0000313" key="2">
    <source>
        <dbReference type="EMBL" id="SVE01876.1"/>
    </source>
</evidence>
<evidence type="ECO:0000256" key="1">
    <source>
        <dbReference type="SAM" id="MobiDB-lite"/>
    </source>
</evidence>
<proteinExistence type="predicted"/>
<accession>A0A383A1T5</accession>
<feature type="non-terminal residue" evidence="2">
    <location>
        <position position="1"/>
    </location>
</feature>
<gene>
    <name evidence="2" type="ORF">METZ01_LOCUS454730</name>
</gene>
<feature type="region of interest" description="Disordered" evidence="1">
    <location>
        <begin position="219"/>
        <end position="242"/>
    </location>
</feature>
<organism evidence="2">
    <name type="scientific">marine metagenome</name>
    <dbReference type="NCBI Taxonomy" id="408172"/>
    <lineage>
        <taxon>unclassified sequences</taxon>
        <taxon>metagenomes</taxon>
        <taxon>ecological metagenomes</taxon>
    </lineage>
</organism>
<dbReference type="EMBL" id="UINC01188587">
    <property type="protein sequence ID" value="SVE01876.1"/>
    <property type="molecule type" value="Genomic_DNA"/>
</dbReference>
<reference evidence="2" key="1">
    <citation type="submission" date="2018-05" db="EMBL/GenBank/DDBJ databases">
        <authorList>
            <person name="Lanie J.A."/>
            <person name="Ng W.-L."/>
            <person name="Kazmierczak K.M."/>
            <person name="Andrzejewski T.M."/>
            <person name="Davidsen T.M."/>
            <person name="Wayne K.J."/>
            <person name="Tettelin H."/>
            <person name="Glass J.I."/>
            <person name="Rusch D."/>
            <person name="Podicherti R."/>
            <person name="Tsui H.-C.T."/>
            <person name="Winkler M.E."/>
        </authorList>
    </citation>
    <scope>NUCLEOTIDE SEQUENCE</scope>
</reference>
<name>A0A383A1T5_9ZZZZ</name>
<protein>
    <submittedName>
        <fullName evidence="2">Uncharacterized protein</fullName>
    </submittedName>
</protein>